<accession>A0A3Q3X9C5</accession>
<dbReference type="Gene3D" id="1.20.5.1500">
    <property type="match status" value="1"/>
</dbReference>
<evidence type="ECO:0000256" key="4">
    <source>
        <dbReference type="ARBA" id="ARBA00023163"/>
    </source>
</evidence>
<reference evidence="8" key="2">
    <citation type="submission" date="2025-09" db="UniProtKB">
        <authorList>
            <consortium name="Ensembl"/>
        </authorList>
    </citation>
    <scope>IDENTIFICATION</scope>
</reference>
<dbReference type="PANTHER" id="PTHR21964">
    <property type="entry name" value="BREAST CANCER METASTASIS-SUPPRESSOR 1"/>
    <property type="match status" value="1"/>
</dbReference>
<feature type="region of interest" description="Disordered" evidence="7">
    <location>
        <begin position="1"/>
        <end position="80"/>
    </location>
</feature>
<evidence type="ECO:0000256" key="5">
    <source>
        <dbReference type="ARBA" id="ARBA00023242"/>
    </source>
</evidence>
<keyword evidence="2" id="KW-0678">Repressor</keyword>
<dbReference type="AlphaFoldDB" id="A0A3Q3X9C5"/>
<feature type="compositionally biased region" description="Basic and acidic residues" evidence="7">
    <location>
        <begin position="30"/>
        <end position="40"/>
    </location>
</feature>
<dbReference type="Proteomes" id="UP000261620">
    <property type="component" value="Unplaced"/>
</dbReference>
<evidence type="ECO:0000313" key="9">
    <source>
        <dbReference type="Proteomes" id="UP000261620"/>
    </source>
</evidence>
<keyword evidence="4" id="KW-0804">Transcription</keyword>
<protein>
    <submittedName>
        <fullName evidence="8">Uncharacterized protein</fullName>
    </submittedName>
</protein>
<name>A0A3Q3X9C5_MOLML</name>
<dbReference type="Ensembl" id="ENSMMOT00000019132.1">
    <property type="protein sequence ID" value="ENSMMOP00000018824.1"/>
    <property type="gene ID" value="ENSMMOG00000014243.1"/>
</dbReference>
<reference evidence="8" key="1">
    <citation type="submission" date="2025-08" db="UniProtKB">
        <authorList>
            <consortium name="Ensembl"/>
        </authorList>
    </citation>
    <scope>IDENTIFICATION</scope>
</reference>
<dbReference type="Pfam" id="PF08598">
    <property type="entry name" value="Sds3"/>
    <property type="match status" value="1"/>
</dbReference>
<comment type="subcellular location">
    <subcellularLocation>
        <location evidence="1">Nucleus</location>
    </subcellularLocation>
</comment>
<dbReference type="GO" id="GO:0005654">
    <property type="term" value="C:nucleoplasm"/>
    <property type="evidence" value="ECO:0007669"/>
    <property type="project" value="UniProtKB-ARBA"/>
</dbReference>
<keyword evidence="3" id="KW-0805">Transcription regulation</keyword>
<organism evidence="8 9">
    <name type="scientific">Mola mola</name>
    <name type="common">Ocean sunfish</name>
    <name type="synonym">Tetraodon mola</name>
    <dbReference type="NCBI Taxonomy" id="94237"/>
    <lineage>
        <taxon>Eukaryota</taxon>
        <taxon>Metazoa</taxon>
        <taxon>Chordata</taxon>
        <taxon>Craniata</taxon>
        <taxon>Vertebrata</taxon>
        <taxon>Euteleostomi</taxon>
        <taxon>Actinopterygii</taxon>
        <taxon>Neopterygii</taxon>
        <taxon>Teleostei</taxon>
        <taxon>Neoteleostei</taxon>
        <taxon>Acanthomorphata</taxon>
        <taxon>Eupercaria</taxon>
        <taxon>Tetraodontiformes</taxon>
        <taxon>Molidae</taxon>
        <taxon>Mola</taxon>
    </lineage>
</organism>
<comment type="similarity">
    <text evidence="6">Belongs to the BRMS1 family.</text>
</comment>
<evidence type="ECO:0000256" key="7">
    <source>
        <dbReference type="SAM" id="MobiDB-lite"/>
    </source>
</evidence>
<evidence type="ECO:0000313" key="8">
    <source>
        <dbReference type="Ensembl" id="ENSMMOP00000018824.1"/>
    </source>
</evidence>
<feature type="compositionally biased region" description="Acidic residues" evidence="7">
    <location>
        <begin position="41"/>
        <end position="77"/>
    </location>
</feature>
<evidence type="ECO:0000256" key="1">
    <source>
        <dbReference type="ARBA" id="ARBA00004123"/>
    </source>
</evidence>
<evidence type="ECO:0000256" key="3">
    <source>
        <dbReference type="ARBA" id="ARBA00023015"/>
    </source>
</evidence>
<dbReference type="FunFam" id="1.20.5.1500:FF:000002">
    <property type="entry name" value="breast cancer metastasis-suppressor 1-like protein-A"/>
    <property type="match status" value="1"/>
</dbReference>
<proteinExistence type="inferred from homology"/>
<dbReference type="InterPro" id="IPR013907">
    <property type="entry name" value="Sds3"/>
</dbReference>
<sequence length="274" mass="32163">MPAQPPVREPEEEMEAGKESQLPEANGELEQVRENERGGEETMEESMEERESDLDESEEEEEDEEEEEESSEMDDEDCERRRGECLDEMLDLEKQFHELKEKLFRERLNQVKVKLDEVLTGKAGEYREPLAALQNSMQIRTQVAGVYRELCLQVIRHRHECELQGAKQHLEVTHTIGGGPTEHGPHLRYTEEKVMLFPEWSDEMRGKRCKRKNLLDRSERKKKVALVSGPFIVYMLRDIDILEDWTAIKKVKIKVSILFLKFWTSKDRNKTAKC</sequence>
<evidence type="ECO:0000256" key="6">
    <source>
        <dbReference type="ARBA" id="ARBA00038256"/>
    </source>
</evidence>
<dbReference type="SMART" id="SM01401">
    <property type="entry name" value="Sds3"/>
    <property type="match status" value="1"/>
</dbReference>
<keyword evidence="9" id="KW-1185">Reference proteome</keyword>
<dbReference type="GO" id="GO:0010468">
    <property type="term" value="P:regulation of gene expression"/>
    <property type="evidence" value="ECO:0007669"/>
    <property type="project" value="UniProtKB-ARBA"/>
</dbReference>
<evidence type="ECO:0000256" key="2">
    <source>
        <dbReference type="ARBA" id="ARBA00022491"/>
    </source>
</evidence>
<keyword evidence="5" id="KW-0539">Nucleus</keyword>